<feature type="transmembrane region" description="Helical" evidence="7">
    <location>
        <begin position="330"/>
        <end position="351"/>
    </location>
</feature>
<protein>
    <submittedName>
        <fullName evidence="9">Major facilitator superfamily domain-containing protein</fullName>
    </submittedName>
</protein>
<evidence type="ECO:0000256" key="3">
    <source>
        <dbReference type="ARBA" id="ARBA00022448"/>
    </source>
</evidence>
<dbReference type="InterPro" id="IPR011701">
    <property type="entry name" value="MFS"/>
</dbReference>
<evidence type="ECO:0000259" key="8">
    <source>
        <dbReference type="PROSITE" id="PS50850"/>
    </source>
</evidence>
<feature type="transmembrane region" description="Helical" evidence="7">
    <location>
        <begin position="363"/>
        <end position="383"/>
    </location>
</feature>
<evidence type="ECO:0000256" key="6">
    <source>
        <dbReference type="ARBA" id="ARBA00023136"/>
    </source>
</evidence>
<evidence type="ECO:0000256" key="4">
    <source>
        <dbReference type="ARBA" id="ARBA00022692"/>
    </source>
</evidence>
<evidence type="ECO:0000256" key="5">
    <source>
        <dbReference type="ARBA" id="ARBA00022989"/>
    </source>
</evidence>
<dbReference type="PANTHER" id="PTHR43791">
    <property type="entry name" value="PERMEASE-RELATED"/>
    <property type="match status" value="1"/>
</dbReference>
<gene>
    <name evidence="9" type="ORF">N7460_010438</name>
</gene>
<dbReference type="FunFam" id="1.20.1250.20:FF:000013">
    <property type="entry name" value="MFS general substrate transporter"/>
    <property type="match status" value="1"/>
</dbReference>
<accession>A0AAD6I3W5</accession>
<feature type="transmembrane region" description="Helical" evidence="7">
    <location>
        <begin position="50"/>
        <end position="67"/>
    </location>
</feature>
<keyword evidence="10" id="KW-1185">Reference proteome</keyword>
<dbReference type="PROSITE" id="PS50850">
    <property type="entry name" value="MFS"/>
    <property type="match status" value="1"/>
</dbReference>
<feature type="transmembrane region" description="Helical" evidence="7">
    <location>
        <begin position="129"/>
        <end position="149"/>
    </location>
</feature>
<dbReference type="FunFam" id="1.20.1250.20:FF:000057">
    <property type="entry name" value="MFS general substrate transporter"/>
    <property type="match status" value="1"/>
</dbReference>
<keyword evidence="3" id="KW-0813">Transport</keyword>
<evidence type="ECO:0000256" key="1">
    <source>
        <dbReference type="ARBA" id="ARBA00004141"/>
    </source>
</evidence>
<feature type="transmembrane region" description="Helical" evidence="7">
    <location>
        <begin position="422"/>
        <end position="443"/>
    </location>
</feature>
<evidence type="ECO:0000256" key="2">
    <source>
        <dbReference type="ARBA" id="ARBA00008335"/>
    </source>
</evidence>
<comment type="caution">
    <text evidence="9">The sequence shown here is derived from an EMBL/GenBank/DDBJ whole genome shotgun (WGS) entry which is preliminary data.</text>
</comment>
<keyword evidence="6 7" id="KW-0472">Membrane</keyword>
<proteinExistence type="inferred from homology"/>
<dbReference type="Proteomes" id="UP001219568">
    <property type="component" value="Unassembled WGS sequence"/>
</dbReference>
<sequence length="499" mass="55780">MTSKKHTSIYHEPPLQIDDIKTAKYDVENDGQPIMDENWQRLSRSVVRKLDMTLIPMVWLLYMFNYLDRNNIASSKLNNIEKDLKLTGDDFNTAVSVLNAGLPLLISWCRYMVMQIPSNMILTRVRPSLYIPIWVLVWSCISAATAAVQNFGQLIALRILLGIAEAPFFPGAYYLLSCWYTKKELGLRIAILYSGLVVATAVSGLIAAGVFARLDNARGLAGWKWLYIIEGAISFVLGLIAIVILPDFPESTTGSQKWLLTEDERIVALERIQADQIAQESNRSIWYGLKLAISDYRTWAFVFMLICNHAAYGFNYFYPAIVKGFGFGSNTVTLLCTAPPYLLGAILSFVISWSSDRKNERALHIALPMCTAIVGFIISVSTINGPARYVASFLYVTGCFAANGLVYSWAAGVLSQTSEKKAVATSMINVIAQLGNIMSPYFFRGRDEPRYALAMILLIAFASLSAITCVFLKWELRRANRRIADESVNSQVTPRFFTT</sequence>
<dbReference type="AlphaFoldDB" id="A0AAD6I3W5"/>
<feature type="transmembrane region" description="Helical" evidence="7">
    <location>
        <begin position="449"/>
        <end position="472"/>
    </location>
</feature>
<dbReference type="GO" id="GO:0022857">
    <property type="term" value="F:transmembrane transporter activity"/>
    <property type="evidence" value="ECO:0007669"/>
    <property type="project" value="InterPro"/>
</dbReference>
<feature type="transmembrane region" description="Helical" evidence="7">
    <location>
        <begin position="389"/>
        <end position="410"/>
    </location>
</feature>
<dbReference type="SUPFAM" id="SSF103473">
    <property type="entry name" value="MFS general substrate transporter"/>
    <property type="match status" value="1"/>
</dbReference>
<dbReference type="Pfam" id="PF07690">
    <property type="entry name" value="MFS_1"/>
    <property type="match status" value="1"/>
</dbReference>
<dbReference type="InterPro" id="IPR020846">
    <property type="entry name" value="MFS_dom"/>
</dbReference>
<dbReference type="EMBL" id="JAQJZL010000014">
    <property type="protein sequence ID" value="KAJ6030172.1"/>
    <property type="molecule type" value="Genomic_DNA"/>
</dbReference>
<evidence type="ECO:0000313" key="10">
    <source>
        <dbReference type="Proteomes" id="UP001219568"/>
    </source>
</evidence>
<feature type="transmembrane region" description="Helical" evidence="7">
    <location>
        <begin position="299"/>
        <end position="318"/>
    </location>
</feature>
<keyword evidence="5 7" id="KW-1133">Transmembrane helix</keyword>
<evidence type="ECO:0000313" key="9">
    <source>
        <dbReference type="EMBL" id="KAJ6030172.1"/>
    </source>
</evidence>
<dbReference type="Gene3D" id="1.20.1250.20">
    <property type="entry name" value="MFS general substrate transporter like domains"/>
    <property type="match status" value="2"/>
</dbReference>
<feature type="transmembrane region" description="Helical" evidence="7">
    <location>
        <begin position="91"/>
        <end position="109"/>
    </location>
</feature>
<feature type="transmembrane region" description="Helical" evidence="7">
    <location>
        <begin position="225"/>
        <end position="245"/>
    </location>
</feature>
<dbReference type="PANTHER" id="PTHR43791:SF62">
    <property type="entry name" value="MAJOR FACILITATOR SUPERFAMILY (MFS) PROFILE DOMAIN-CONTAINING PROTEIN"/>
    <property type="match status" value="1"/>
</dbReference>
<comment type="similarity">
    <text evidence="2">Belongs to the major facilitator superfamily.</text>
</comment>
<comment type="subcellular location">
    <subcellularLocation>
        <location evidence="1">Membrane</location>
        <topology evidence="1">Multi-pass membrane protein</topology>
    </subcellularLocation>
</comment>
<reference evidence="9" key="1">
    <citation type="journal article" date="2023" name="IMA Fungus">
        <title>Comparative genomic study of the Penicillium genus elucidates a diverse pangenome and 15 lateral gene transfer events.</title>
        <authorList>
            <person name="Petersen C."/>
            <person name="Sorensen T."/>
            <person name="Nielsen M.R."/>
            <person name="Sondergaard T.E."/>
            <person name="Sorensen J.L."/>
            <person name="Fitzpatrick D.A."/>
            <person name="Frisvad J.C."/>
            <person name="Nielsen K.L."/>
        </authorList>
    </citation>
    <scope>NUCLEOTIDE SEQUENCE</scope>
    <source>
        <strain evidence="9">IBT 15450</strain>
    </source>
</reference>
<organism evidence="9 10">
    <name type="scientific">Penicillium canescens</name>
    <dbReference type="NCBI Taxonomy" id="5083"/>
    <lineage>
        <taxon>Eukaryota</taxon>
        <taxon>Fungi</taxon>
        <taxon>Dikarya</taxon>
        <taxon>Ascomycota</taxon>
        <taxon>Pezizomycotina</taxon>
        <taxon>Eurotiomycetes</taxon>
        <taxon>Eurotiomycetidae</taxon>
        <taxon>Eurotiales</taxon>
        <taxon>Aspergillaceae</taxon>
        <taxon>Penicillium</taxon>
    </lineage>
</organism>
<feature type="transmembrane region" description="Helical" evidence="7">
    <location>
        <begin position="189"/>
        <end position="213"/>
    </location>
</feature>
<reference evidence="9" key="2">
    <citation type="submission" date="2023-01" db="EMBL/GenBank/DDBJ databases">
        <authorList>
            <person name="Petersen C."/>
        </authorList>
    </citation>
    <scope>NUCLEOTIDE SEQUENCE</scope>
    <source>
        <strain evidence="9">IBT 15450</strain>
    </source>
</reference>
<name>A0AAD6I3W5_PENCN</name>
<dbReference type="GO" id="GO:0016020">
    <property type="term" value="C:membrane"/>
    <property type="evidence" value="ECO:0007669"/>
    <property type="project" value="UniProtKB-SubCell"/>
</dbReference>
<keyword evidence="4 7" id="KW-0812">Transmembrane</keyword>
<feature type="domain" description="Major facilitator superfamily (MFS) profile" evidence="8">
    <location>
        <begin position="54"/>
        <end position="477"/>
    </location>
</feature>
<feature type="transmembrane region" description="Helical" evidence="7">
    <location>
        <begin position="155"/>
        <end position="177"/>
    </location>
</feature>
<evidence type="ECO:0000256" key="7">
    <source>
        <dbReference type="SAM" id="Phobius"/>
    </source>
</evidence>
<dbReference type="InterPro" id="IPR036259">
    <property type="entry name" value="MFS_trans_sf"/>
</dbReference>